<evidence type="ECO:0000313" key="1">
    <source>
        <dbReference type="Proteomes" id="UP000095286"/>
    </source>
</evidence>
<dbReference type="Proteomes" id="UP000095286">
    <property type="component" value="Unplaced"/>
</dbReference>
<dbReference type="WBParaSite" id="RSKR_0000515000.1">
    <property type="protein sequence ID" value="RSKR_0000515000.1"/>
    <property type="gene ID" value="RSKR_0000515000"/>
</dbReference>
<accession>A0AC35TWW3</accession>
<protein>
    <submittedName>
        <fullName evidence="2">Serine incorporator</fullName>
    </submittedName>
</protein>
<sequence length="440" mass="48159">MGALLAIPMCAASTACCFGTTACSLCCSCIGTSKSSTTTRIMYILMLLVGTIVSAIMLSTTVQEKLSKSDWFCQGLGIDCKTVTGYQAVYRLCAAMATFFAAMSLIMIGVRSSKDPRAGLQNGLWFFKYLAVTGITVGYFMITSKAFSEPLMFIGLIGACLFILIQLILIIDFAHGLAKGMIEAYEESESRSWAVILYSFIIANYVGSIIGVIFLFKNYAGEGCGLSKFAIIFNVILCVIVSVISILPRVQEHFPYSGLLQSSFMSMYTVFLTWSSLTSSPDHACNPHLKEIFLGTDTQTYATPVPIESIVSLFIFMACLLYSAIRATSNTSMGAITGGNQEGDLLPLTSSNDDAEGGTVYDNEKDGVSYPYSMCHFIFCLASLYVMMTMTSWYSPDNDIKHLNSNMASVWVKLASSWVALLMYTWTMTAPAIFPDREFY</sequence>
<proteinExistence type="predicted"/>
<reference evidence="2" key="1">
    <citation type="submission" date="2016-11" db="UniProtKB">
        <authorList>
            <consortium name="WormBaseParasite"/>
        </authorList>
    </citation>
    <scope>IDENTIFICATION</scope>
    <source>
        <strain evidence="2">KR3021</strain>
    </source>
</reference>
<name>A0AC35TWW3_9BILA</name>
<evidence type="ECO:0000313" key="2">
    <source>
        <dbReference type="WBParaSite" id="RSKR_0000515000.1"/>
    </source>
</evidence>
<organism evidence="1 2">
    <name type="scientific">Rhabditophanes sp. KR3021</name>
    <dbReference type="NCBI Taxonomy" id="114890"/>
    <lineage>
        <taxon>Eukaryota</taxon>
        <taxon>Metazoa</taxon>
        <taxon>Ecdysozoa</taxon>
        <taxon>Nematoda</taxon>
        <taxon>Chromadorea</taxon>
        <taxon>Rhabditida</taxon>
        <taxon>Tylenchina</taxon>
        <taxon>Panagrolaimomorpha</taxon>
        <taxon>Strongyloidoidea</taxon>
        <taxon>Alloionematidae</taxon>
        <taxon>Rhabditophanes</taxon>
    </lineage>
</organism>